<evidence type="ECO:0000256" key="1">
    <source>
        <dbReference type="SAM" id="MobiDB-lite"/>
    </source>
</evidence>
<organism evidence="3 4">
    <name type="scientific">Prototheca wickerhamii</name>
    <dbReference type="NCBI Taxonomy" id="3111"/>
    <lineage>
        <taxon>Eukaryota</taxon>
        <taxon>Viridiplantae</taxon>
        <taxon>Chlorophyta</taxon>
        <taxon>core chlorophytes</taxon>
        <taxon>Trebouxiophyceae</taxon>
        <taxon>Chlorellales</taxon>
        <taxon>Chlorellaceae</taxon>
        <taxon>Prototheca</taxon>
    </lineage>
</organism>
<dbReference type="Proteomes" id="UP001255856">
    <property type="component" value="Unassembled WGS sequence"/>
</dbReference>
<protein>
    <recommendedName>
        <fullName evidence="2">C2H2-type domain-containing protein</fullName>
    </recommendedName>
</protein>
<evidence type="ECO:0000259" key="2">
    <source>
        <dbReference type="PROSITE" id="PS00028"/>
    </source>
</evidence>
<feature type="compositionally biased region" description="Low complexity" evidence="1">
    <location>
        <begin position="96"/>
        <end position="105"/>
    </location>
</feature>
<evidence type="ECO:0000313" key="4">
    <source>
        <dbReference type="Proteomes" id="UP001255856"/>
    </source>
</evidence>
<keyword evidence="4" id="KW-1185">Reference proteome</keyword>
<evidence type="ECO:0000313" key="3">
    <source>
        <dbReference type="EMBL" id="KAK2078308.1"/>
    </source>
</evidence>
<name>A0AAD9IHD9_PROWI</name>
<dbReference type="PROSITE" id="PS00028">
    <property type="entry name" value="ZINC_FINGER_C2H2_1"/>
    <property type="match status" value="1"/>
</dbReference>
<dbReference type="AlphaFoldDB" id="A0AAD9IHD9"/>
<dbReference type="EMBL" id="JASFZW010000005">
    <property type="protein sequence ID" value="KAK2078308.1"/>
    <property type="molecule type" value="Genomic_DNA"/>
</dbReference>
<feature type="compositionally biased region" description="Pro residues" evidence="1">
    <location>
        <begin position="123"/>
        <end position="132"/>
    </location>
</feature>
<feature type="region of interest" description="Disordered" evidence="1">
    <location>
        <begin position="1"/>
        <end position="28"/>
    </location>
</feature>
<dbReference type="InterPro" id="IPR006865">
    <property type="entry name" value="DUF629"/>
</dbReference>
<feature type="compositionally biased region" description="Basic and acidic residues" evidence="1">
    <location>
        <begin position="106"/>
        <end position="117"/>
    </location>
</feature>
<feature type="compositionally biased region" description="Low complexity" evidence="1">
    <location>
        <begin position="158"/>
        <end position="167"/>
    </location>
</feature>
<reference evidence="3" key="1">
    <citation type="submission" date="2021-01" db="EMBL/GenBank/DDBJ databases">
        <authorList>
            <person name="Eckstrom K.M.E."/>
        </authorList>
    </citation>
    <scope>NUCLEOTIDE SEQUENCE</scope>
    <source>
        <strain evidence="3">UVCC 0001</strain>
    </source>
</reference>
<gene>
    <name evidence="3" type="ORF">QBZ16_004177</name>
</gene>
<proteinExistence type="predicted"/>
<feature type="domain" description="C2H2-type" evidence="2">
    <location>
        <begin position="253"/>
        <end position="274"/>
    </location>
</feature>
<comment type="caution">
    <text evidence="3">The sequence shown here is derived from an EMBL/GenBank/DDBJ whole genome shotgun (WGS) entry which is preliminary data.</text>
</comment>
<dbReference type="InterPro" id="IPR013087">
    <property type="entry name" value="Znf_C2H2_type"/>
</dbReference>
<accession>A0AAD9IHD9</accession>
<feature type="compositionally biased region" description="Basic residues" evidence="1">
    <location>
        <begin position="168"/>
        <end position="183"/>
    </location>
</feature>
<feature type="region of interest" description="Disordered" evidence="1">
    <location>
        <begin position="96"/>
        <end position="183"/>
    </location>
</feature>
<sequence length="396" mass="42905">MPGPSSTASELAPPTEATGPPRQSEEEGAVVNRVALEDCMSQTSKIAVECNSYLRDLLQGRSPQIQDLQRLADQQATLSDFLQMLRSDGILPEVPAAQPASAAPEEAPKPTPHDAEKQQCAAPQPPAAPAPAAPAARRDRPRRAARAPSRCASHLRCRCSSSGSSPRPRGRPRARVPAPGRRRGARWTMRERYLSVSHFWGGLTPAQRRDLLRVSVEEMLCAVKDDSAASRRLLEALALLRLSGGTTAAYWRCPACDARVPDAAAFLRHLRSVHEAVQYAGPDVPLVCTKCAREVVGAYYQTEEPGFRPVVLCMNCCWDEKVIGDEALENAARLLAEADEGARGGWPRRARPRRGRGAATWPACACTCPRGRGACRSANASASWWRAPRARRATGS</sequence>
<dbReference type="Pfam" id="PF04780">
    <property type="entry name" value="DUF629"/>
    <property type="match status" value="1"/>
</dbReference>